<evidence type="ECO:0000256" key="1">
    <source>
        <dbReference type="SAM" id="SignalP"/>
    </source>
</evidence>
<dbReference type="AlphaFoldDB" id="A0A542DYD4"/>
<comment type="caution">
    <text evidence="2">The sequence shown here is derived from an EMBL/GenBank/DDBJ whole genome shotgun (WGS) entry which is preliminary data.</text>
</comment>
<dbReference type="EMBL" id="VFMN01000001">
    <property type="protein sequence ID" value="TQJ08111.1"/>
    <property type="molecule type" value="Genomic_DNA"/>
</dbReference>
<reference evidence="2 3" key="1">
    <citation type="submission" date="2019-06" db="EMBL/GenBank/DDBJ databases">
        <title>Sequencing the genomes of 1000 actinobacteria strains.</title>
        <authorList>
            <person name="Klenk H.-P."/>
        </authorList>
    </citation>
    <scope>NUCLEOTIDE SEQUENCE [LARGE SCALE GENOMIC DNA]</scope>
    <source>
        <strain evidence="2 3">DSM 18607</strain>
    </source>
</reference>
<evidence type="ECO:0008006" key="4">
    <source>
        <dbReference type="Google" id="ProtNLM"/>
    </source>
</evidence>
<sequence>MTTSRPSRRPARLLAGTAVVALALVTTGAAAANAKGGDVRRSGSCSMASTWKLKAKPDNSALQVEFEVDQNKVGQTWSVAITDNGANIFSGTRTTTAPSGSFTVAVRTPNRAGADQIVAKATNAATGETCRGALSI</sequence>
<feature type="chain" id="PRO_5022058754" description="Secreted protein" evidence="1">
    <location>
        <begin position="32"/>
        <end position="136"/>
    </location>
</feature>
<gene>
    <name evidence="2" type="ORF">FB458_1193</name>
</gene>
<accession>A0A542DYD4</accession>
<evidence type="ECO:0000313" key="2">
    <source>
        <dbReference type="EMBL" id="TQJ08111.1"/>
    </source>
</evidence>
<name>A0A542DYD4_9MICO</name>
<feature type="signal peptide" evidence="1">
    <location>
        <begin position="1"/>
        <end position="31"/>
    </location>
</feature>
<protein>
    <recommendedName>
        <fullName evidence="4">Secreted protein</fullName>
    </recommendedName>
</protein>
<keyword evidence="3" id="KW-1185">Reference proteome</keyword>
<evidence type="ECO:0000313" key="3">
    <source>
        <dbReference type="Proteomes" id="UP000317893"/>
    </source>
</evidence>
<proteinExistence type="predicted"/>
<keyword evidence="1" id="KW-0732">Signal</keyword>
<dbReference type="Proteomes" id="UP000317893">
    <property type="component" value="Unassembled WGS sequence"/>
</dbReference>
<dbReference type="OrthoDB" id="4870342at2"/>
<dbReference type="RefSeq" id="WP_141847587.1">
    <property type="nucleotide sequence ID" value="NZ_BAAAPR010000002.1"/>
</dbReference>
<organism evidence="2 3">
    <name type="scientific">Lapillicoccus jejuensis</name>
    <dbReference type="NCBI Taxonomy" id="402171"/>
    <lineage>
        <taxon>Bacteria</taxon>
        <taxon>Bacillati</taxon>
        <taxon>Actinomycetota</taxon>
        <taxon>Actinomycetes</taxon>
        <taxon>Micrococcales</taxon>
        <taxon>Intrasporangiaceae</taxon>
        <taxon>Lapillicoccus</taxon>
    </lineage>
</organism>